<feature type="transmembrane region" description="Helical" evidence="1">
    <location>
        <begin position="128"/>
        <end position="148"/>
    </location>
</feature>
<dbReference type="STRING" id="1798553.A3H70_02945"/>
<organism evidence="2 3">
    <name type="scientific">Candidatus Komeilibacteria bacterium RIFCSPLOWO2_02_FULL_48_11</name>
    <dbReference type="NCBI Taxonomy" id="1798553"/>
    <lineage>
        <taxon>Bacteria</taxon>
        <taxon>Candidatus Komeiliibacteriota</taxon>
    </lineage>
</organism>
<reference evidence="2 3" key="1">
    <citation type="journal article" date="2016" name="Nat. Commun.">
        <title>Thousands of microbial genomes shed light on interconnected biogeochemical processes in an aquifer system.</title>
        <authorList>
            <person name="Anantharaman K."/>
            <person name="Brown C.T."/>
            <person name="Hug L.A."/>
            <person name="Sharon I."/>
            <person name="Castelle C.J."/>
            <person name="Probst A.J."/>
            <person name="Thomas B.C."/>
            <person name="Singh A."/>
            <person name="Wilkins M.J."/>
            <person name="Karaoz U."/>
            <person name="Brodie E.L."/>
            <person name="Williams K.H."/>
            <person name="Hubbard S.S."/>
            <person name="Banfield J.F."/>
        </authorList>
    </citation>
    <scope>NUCLEOTIDE SEQUENCE [LARGE SCALE GENOMIC DNA]</scope>
</reference>
<dbReference type="NCBIfam" id="NF037982">
    <property type="entry name" value="Nramp_1"/>
    <property type="match status" value="1"/>
</dbReference>
<gene>
    <name evidence="2" type="ORF">A3H70_02945</name>
</gene>
<feature type="transmembrane region" description="Helical" evidence="1">
    <location>
        <begin position="324"/>
        <end position="345"/>
    </location>
</feature>
<feature type="transmembrane region" description="Helical" evidence="1">
    <location>
        <begin position="405"/>
        <end position="428"/>
    </location>
</feature>
<keyword evidence="1" id="KW-0472">Membrane</keyword>
<feature type="transmembrane region" description="Helical" evidence="1">
    <location>
        <begin position="283"/>
        <end position="304"/>
    </location>
</feature>
<protein>
    <submittedName>
        <fullName evidence="2">Uncharacterized protein</fullName>
    </submittedName>
</protein>
<feature type="transmembrane region" description="Helical" evidence="1">
    <location>
        <begin position="93"/>
        <end position="116"/>
    </location>
</feature>
<feature type="transmembrane region" description="Helical" evidence="1">
    <location>
        <begin position="440"/>
        <end position="462"/>
    </location>
</feature>
<evidence type="ECO:0000313" key="3">
    <source>
        <dbReference type="Proteomes" id="UP000178109"/>
    </source>
</evidence>
<feature type="transmembrane region" description="Helical" evidence="1">
    <location>
        <begin position="47"/>
        <end position="65"/>
    </location>
</feature>
<dbReference type="AlphaFoldDB" id="A0A1G2BR85"/>
<feature type="transmembrane region" description="Helical" evidence="1">
    <location>
        <begin position="20"/>
        <end position="41"/>
    </location>
</feature>
<sequence length="466" mass="51366">MDKIKTQTKPFPQAPPLRRLIGPSFILIGLGLGSGEIILWPFLSSNYGLGIIWAAVLGITFQFFMNMEIERYALVKGESVFCGFNRLWRGLPYWFIVSSFIGFGWPGMSAASAVLIGKVFGIESNTHYIAIALLALTGLLFTLGPSLYKVVEAFQKWIILISVPFITIITVWLAKTADWSALGRGLVGIGDGYVFVPEEIALAVFLSAFAYAGAGGNLNLSQSLYIKDKGYGLGKYAARITSPVTGKTRSAVTAGSRVAFERNASNLANFRAWWSKVNIEHGIVFWFTGAFTMVMLAFLAYITVHGQSGVEQGIGFILLEANAISASLVPFVGIAFMLVGGVMLLSTQIGVFESCSRMIVENIAIRREAIGSRYNMSKMFYATLWLFIAFGAVVLLAGFNEPKALIVLGAVINAFTMLVHLVLTYFLNRRELPREYQASWWRQGIIWVEIVFFVIFTGVVVWDKFG</sequence>
<feature type="transmembrane region" description="Helical" evidence="1">
    <location>
        <begin position="200"/>
        <end position="220"/>
    </location>
</feature>
<keyword evidence="1" id="KW-1133">Transmembrane helix</keyword>
<proteinExistence type="predicted"/>
<comment type="caution">
    <text evidence="2">The sequence shown here is derived from an EMBL/GenBank/DDBJ whole genome shotgun (WGS) entry which is preliminary data.</text>
</comment>
<evidence type="ECO:0000256" key="1">
    <source>
        <dbReference type="SAM" id="Phobius"/>
    </source>
</evidence>
<evidence type="ECO:0000313" key="2">
    <source>
        <dbReference type="EMBL" id="OGY91631.1"/>
    </source>
</evidence>
<name>A0A1G2BR85_9BACT</name>
<accession>A0A1G2BR85</accession>
<dbReference type="EMBL" id="MHKO01000041">
    <property type="protein sequence ID" value="OGY91631.1"/>
    <property type="molecule type" value="Genomic_DNA"/>
</dbReference>
<keyword evidence="1" id="KW-0812">Transmembrane</keyword>
<dbReference type="Proteomes" id="UP000178109">
    <property type="component" value="Unassembled WGS sequence"/>
</dbReference>
<feature type="transmembrane region" description="Helical" evidence="1">
    <location>
        <begin position="379"/>
        <end position="399"/>
    </location>
</feature>
<feature type="transmembrane region" description="Helical" evidence="1">
    <location>
        <begin position="157"/>
        <end position="174"/>
    </location>
</feature>